<feature type="region of interest" description="Disordered" evidence="1">
    <location>
        <begin position="154"/>
        <end position="192"/>
    </location>
</feature>
<accession>A0A6A6T4C9</accession>
<protein>
    <submittedName>
        <fullName evidence="2">Uncharacterized protein</fullName>
    </submittedName>
</protein>
<reference evidence="2" key="1">
    <citation type="journal article" date="2020" name="Stud. Mycol.">
        <title>101 Dothideomycetes genomes: a test case for predicting lifestyles and emergence of pathogens.</title>
        <authorList>
            <person name="Haridas S."/>
            <person name="Albert R."/>
            <person name="Binder M."/>
            <person name="Bloem J."/>
            <person name="Labutti K."/>
            <person name="Salamov A."/>
            <person name="Andreopoulos B."/>
            <person name="Baker S."/>
            <person name="Barry K."/>
            <person name="Bills G."/>
            <person name="Bluhm B."/>
            <person name="Cannon C."/>
            <person name="Castanera R."/>
            <person name="Culley D."/>
            <person name="Daum C."/>
            <person name="Ezra D."/>
            <person name="Gonzalez J."/>
            <person name="Henrissat B."/>
            <person name="Kuo A."/>
            <person name="Liang C."/>
            <person name="Lipzen A."/>
            <person name="Lutzoni F."/>
            <person name="Magnuson J."/>
            <person name="Mondo S."/>
            <person name="Nolan M."/>
            <person name="Ohm R."/>
            <person name="Pangilinan J."/>
            <person name="Park H.-J."/>
            <person name="Ramirez L."/>
            <person name="Alfaro M."/>
            <person name="Sun H."/>
            <person name="Tritt A."/>
            <person name="Yoshinaga Y."/>
            <person name="Zwiers L.-H."/>
            <person name="Turgeon B."/>
            <person name="Goodwin S."/>
            <person name="Spatafora J."/>
            <person name="Crous P."/>
            <person name="Grigoriev I."/>
        </authorList>
    </citation>
    <scope>NUCLEOTIDE SEQUENCE</scope>
    <source>
        <strain evidence="2">CBS 122681</strain>
    </source>
</reference>
<name>A0A6A6T4C9_9PLEO</name>
<proteinExistence type="predicted"/>
<feature type="region of interest" description="Disordered" evidence="1">
    <location>
        <begin position="1"/>
        <end position="62"/>
    </location>
</feature>
<organism evidence="2 3">
    <name type="scientific">Lophiostoma macrostomum CBS 122681</name>
    <dbReference type="NCBI Taxonomy" id="1314788"/>
    <lineage>
        <taxon>Eukaryota</taxon>
        <taxon>Fungi</taxon>
        <taxon>Dikarya</taxon>
        <taxon>Ascomycota</taxon>
        <taxon>Pezizomycotina</taxon>
        <taxon>Dothideomycetes</taxon>
        <taxon>Pleosporomycetidae</taxon>
        <taxon>Pleosporales</taxon>
        <taxon>Lophiostomataceae</taxon>
        <taxon>Lophiostoma</taxon>
    </lineage>
</organism>
<dbReference type="OrthoDB" id="10251048at2759"/>
<gene>
    <name evidence="2" type="ORF">K491DRAFT_632568</name>
</gene>
<feature type="compositionally biased region" description="Polar residues" evidence="1">
    <location>
        <begin position="158"/>
        <end position="169"/>
    </location>
</feature>
<feature type="region of interest" description="Disordered" evidence="1">
    <location>
        <begin position="273"/>
        <end position="351"/>
    </location>
</feature>
<dbReference type="AlphaFoldDB" id="A0A6A6T4C9"/>
<feature type="non-terminal residue" evidence="2">
    <location>
        <position position="436"/>
    </location>
</feature>
<evidence type="ECO:0000313" key="2">
    <source>
        <dbReference type="EMBL" id="KAF2654157.1"/>
    </source>
</evidence>
<dbReference type="Proteomes" id="UP000799324">
    <property type="component" value="Unassembled WGS sequence"/>
</dbReference>
<dbReference type="EMBL" id="MU004369">
    <property type="protein sequence ID" value="KAF2654157.1"/>
    <property type="molecule type" value="Genomic_DNA"/>
</dbReference>
<evidence type="ECO:0000313" key="3">
    <source>
        <dbReference type="Proteomes" id="UP000799324"/>
    </source>
</evidence>
<keyword evidence="3" id="KW-1185">Reference proteome</keyword>
<evidence type="ECO:0000256" key="1">
    <source>
        <dbReference type="SAM" id="MobiDB-lite"/>
    </source>
</evidence>
<feature type="compositionally biased region" description="Acidic residues" evidence="1">
    <location>
        <begin position="49"/>
        <end position="62"/>
    </location>
</feature>
<feature type="compositionally biased region" description="Low complexity" evidence="1">
    <location>
        <begin position="329"/>
        <end position="340"/>
    </location>
</feature>
<feature type="compositionally biased region" description="Basic and acidic residues" evidence="1">
    <location>
        <begin position="7"/>
        <end position="17"/>
    </location>
</feature>
<sequence>MARRSQRRDAMGGEEKPTSGPVSLAGLIKRQPVRNKGNKSWRPLQLSDFGDDENNNDADESDHDEFASFTTLPDPVHLPASVGDFNGQVVFIGHPNRDVSAHQWALDIFQWTNIGLYSHNRRRIEGSLASDRLRGSNIPHNTIHYFKAVAEQREKQVQDASRSSVQEASSENRRPHGTVRMQVPLSPEDAHDRQKLKDKLGELCDSARRESLPVLIPRPHSHQAPAKPLQPPPGFTIAKPLQPPPGFTIANPTRITSKLNANATPYTHLPSHELSEASESEATAVKGQPPTTLEITDPDDLRHNPISEPTKGLSHQKPTPQNFKGPFFTDPKPLPLDSTTPLPPTNEEEGKLMNWFRDGQRPARQQEFCRKIMDSADANIQLRSAHSFGAIGDVRTKHRGAIVNTPLFVSLYENLSGYLEESKAGGGKDHFTRRWK</sequence>